<protein>
    <submittedName>
        <fullName evidence="1">Uncharacterized protein</fullName>
    </submittedName>
</protein>
<sequence>VATWLVGSLTAADRSRTVRFLPVDKTSSIRIMDKGPKGALYGLRIKAPWRNGGELYVNLPEHLEMQGTVGILRWSDAKRGASKGWVSSADGLSAHLEVESPGRKGVLVKGETRVVAKDRVQVVMTI</sequence>
<feature type="non-terminal residue" evidence="1">
    <location>
        <position position="1"/>
    </location>
</feature>
<name>A0A382H2H3_9ZZZZ</name>
<accession>A0A382H2H3</accession>
<reference evidence="1" key="1">
    <citation type="submission" date="2018-05" db="EMBL/GenBank/DDBJ databases">
        <authorList>
            <person name="Lanie J.A."/>
            <person name="Ng W.-L."/>
            <person name="Kazmierczak K.M."/>
            <person name="Andrzejewski T.M."/>
            <person name="Davidsen T.M."/>
            <person name="Wayne K.J."/>
            <person name="Tettelin H."/>
            <person name="Glass J.I."/>
            <person name="Rusch D."/>
            <person name="Podicherti R."/>
            <person name="Tsui H.-C.T."/>
            <person name="Winkler M.E."/>
        </authorList>
    </citation>
    <scope>NUCLEOTIDE SEQUENCE</scope>
</reference>
<proteinExistence type="predicted"/>
<dbReference type="AlphaFoldDB" id="A0A382H2H3"/>
<evidence type="ECO:0000313" key="1">
    <source>
        <dbReference type="EMBL" id="SVB81325.1"/>
    </source>
</evidence>
<dbReference type="InterPro" id="IPR036856">
    <property type="entry name" value="Ald_Oxase/Xan_DH_a/b_sf"/>
</dbReference>
<gene>
    <name evidence="1" type="ORF">METZ01_LOCUS234179</name>
</gene>
<dbReference type="SUPFAM" id="SSF54665">
    <property type="entry name" value="CO dehydrogenase molybdoprotein N-domain-like"/>
    <property type="match status" value="1"/>
</dbReference>
<feature type="non-terminal residue" evidence="1">
    <location>
        <position position="126"/>
    </location>
</feature>
<dbReference type="EMBL" id="UINC01058729">
    <property type="protein sequence ID" value="SVB81325.1"/>
    <property type="molecule type" value="Genomic_DNA"/>
</dbReference>
<organism evidence="1">
    <name type="scientific">marine metagenome</name>
    <dbReference type="NCBI Taxonomy" id="408172"/>
    <lineage>
        <taxon>unclassified sequences</taxon>
        <taxon>metagenomes</taxon>
        <taxon>ecological metagenomes</taxon>
    </lineage>
</organism>